<feature type="transmembrane region" description="Helical" evidence="2">
    <location>
        <begin position="220"/>
        <end position="242"/>
    </location>
</feature>
<feature type="transmembrane region" description="Helical" evidence="2">
    <location>
        <begin position="153"/>
        <end position="172"/>
    </location>
</feature>
<dbReference type="RefSeq" id="WP_129027141.1">
    <property type="nucleotide sequence ID" value="NZ_SDHY01000004.1"/>
</dbReference>
<feature type="transmembrane region" description="Helical" evidence="2">
    <location>
        <begin position="193"/>
        <end position="214"/>
    </location>
</feature>
<dbReference type="PANTHER" id="PTHR43280:SF29">
    <property type="entry name" value="ARAC-FAMILY TRANSCRIPTIONAL REGULATOR"/>
    <property type="match status" value="1"/>
</dbReference>
<accession>A0A4Q1BZ64</accession>
<dbReference type="SMART" id="SM00342">
    <property type="entry name" value="HTH_ARAC"/>
    <property type="match status" value="1"/>
</dbReference>
<feature type="transmembrane region" description="Helical" evidence="2">
    <location>
        <begin position="67"/>
        <end position="84"/>
    </location>
</feature>
<dbReference type="Gene3D" id="1.10.10.60">
    <property type="entry name" value="Homeodomain-like"/>
    <property type="match status" value="1"/>
</dbReference>
<comment type="caution">
    <text evidence="4">The sequence shown here is derived from an EMBL/GenBank/DDBJ whole genome shotgun (WGS) entry which is preliminary data.</text>
</comment>
<dbReference type="InterPro" id="IPR018060">
    <property type="entry name" value="HTH_AraC"/>
</dbReference>
<organism evidence="4 5">
    <name type="scientific">Aquirufa rosea</name>
    <dbReference type="NCBI Taxonomy" id="2509241"/>
    <lineage>
        <taxon>Bacteria</taxon>
        <taxon>Pseudomonadati</taxon>
        <taxon>Bacteroidota</taxon>
        <taxon>Cytophagia</taxon>
        <taxon>Cytophagales</taxon>
        <taxon>Flectobacillaceae</taxon>
        <taxon>Aquirufa</taxon>
    </lineage>
</organism>
<dbReference type="GO" id="GO:0003700">
    <property type="term" value="F:DNA-binding transcription factor activity"/>
    <property type="evidence" value="ECO:0007669"/>
    <property type="project" value="InterPro"/>
</dbReference>
<keyword evidence="1" id="KW-0238">DNA-binding</keyword>
<dbReference type="Proteomes" id="UP000289455">
    <property type="component" value="Unassembled WGS sequence"/>
</dbReference>
<evidence type="ECO:0000256" key="1">
    <source>
        <dbReference type="ARBA" id="ARBA00023125"/>
    </source>
</evidence>
<keyword evidence="2" id="KW-1133">Transmembrane helix</keyword>
<dbReference type="PANTHER" id="PTHR43280">
    <property type="entry name" value="ARAC-FAMILY TRANSCRIPTIONAL REGULATOR"/>
    <property type="match status" value="1"/>
</dbReference>
<name>A0A4Q1BZ64_9BACT</name>
<dbReference type="EMBL" id="SDHY01000004">
    <property type="protein sequence ID" value="RXK48817.1"/>
    <property type="molecule type" value="Genomic_DNA"/>
</dbReference>
<protein>
    <submittedName>
        <fullName evidence="4">Helix-turn-helix domain-containing protein</fullName>
    </submittedName>
</protein>
<feature type="domain" description="HTH araC/xylS-type" evidence="3">
    <location>
        <begin position="290"/>
        <end position="399"/>
    </location>
</feature>
<dbReference type="GO" id="GO:0043565">
    <property type="term" value="F:sequence-specific DNA binding"/>
    <property type="evidence" value="ECO:0007669"/>
    <property type="project" value="InterPro"/>
</dbReference>
<dbReference type="PROSITE" id="PS01124">
    <property type="entry name" value="HTH_ARAC_FAMILY_2"/>
    <property type="match status" value="1"/>
</dbReference>
<evidence type="ECO:0000256" key="2">
    <source>
        <dbReference type="SAM" id="Phobius"/>
    </source>
</evidence>
<dbReference type="AlphaFoldDB" id="A0A4Q1BZ64"/>
<dbReference type="OrthoDB" id="5492415at2"/>
<keyword evidence="2" id="KW-0472">Membrane</keyword>
<feature type="transmembrane region" description="Helical" evidence="2">
    <location>
        <begin position="38"/>
        <end position="61"/>
    </location>
</feature>
<evidence type="ECO:0000313" key="5">
    <source>
        <dbReference type="Proteomes" id="UP000289455"/>
    </source>
</evidence>
<keyword evidence="5" id="KW-1185">Reference proteome</keyword>
<gene>
    <name evidence="4" type="ORF">ESB04_07620</name>
</gene>
<feature type="transmembrane region" description="Helical" evidence="2">
    <location>
        <begin position="6"/>
        <end position="26"/>
    </location>
</feature>
<evidence type="ECO:0000259" key="3">
    <source>
        <dbReference type="PROSITE" id="PS01124"/>
    </source>
</evidence>
<sequence>MADLPLFIFTILSSSIGLVVSIILFFGQDIATLSSKILSAILFCLVILTVGNSLTLSTILYDYPQFFKTYTWAAFCIGPLFYLYVRTVLNQSYKLYWKDSFMFIPALLYQVHRLPFDILSRAEKLVIVKRALSNRIEFIQEAEGLLPPGWLPIIRILVLLISMFAALILLLRRRKKIFESKIQIERNKQIYRFLWVSMGLIFIGTLLVAIITFLQFIKGIFLAKMIVFVISCEILFICIYLFTQPKILYGMIGWIQMDEPVKSLQNTTFTTDQKSVENDDITYVSHYHGISILNSIETHFRENHPFTTIGYCLADLSREINVPAYLVSTVINQEFDKNFNEFVNDARFEYLKIMRLTDQNFDKYSIEYIGNSLGFGSRTSFISAVKKRTGLLPKEYLANI</sequence>
<keyword evidence="2" id="KW-0812">Transmembrane</keyword>
<proteinExistence type="predicted"/>
<reference evidence="4 5" key="1">
    <citation type="submission" date="2019-01" db="EMBL/GenBank/DDBJ databases">
        <title>Cytophagaceae bacterium strain CAR-16.</title>
        <authorList>
            <person name="Chen W.-M."/>
        </authorList>
    </citation>
    <scope>NUCLEOTIDE SEQUENCE [LARGE SCALE GENOMIC DNA]</scope>
    <source>
        <strain evidence="4 5">CAR-16</strain>
    </source>
</reference>
<evidence type="ECO:0000313" key="4">
    <source>
        <dbReference type="EMBL" id="RXK48817.1"/>
    </source>
</evidence>